<gene>
    <name evidence="1" type="ORF">ALP29_200473</name>
</gene>
<name>A0A3M5W364_PSESX</name>
<dbReference type="EMBL" id="RBUA01000245">
    <property type="protein sequence ID" value="RMU63887.1"/>
    <property type="molecule type" value="Genomic_DNA"/>
</dbReference>
<protein>
    <submittedName>
        <fullName evidence="1">Uncharacterized protein</fullName>
    </submittedName>
</protein>
<sequence length="202" mass="21264">MPAVAHGIENTVVLACTRQTVGGHVHQTAPAVVDLDVGQLRKHLHHRRLQHLAALGIGAAVGHGKARPAAEQQAVVRGEAEVVADQTAGHVSALMRKQLVDQRLRQHFGDDHETADRHDASAIPAQPAVLAGAGRQQHLPGLNRPLGGVDHKTSTVGFPVLDRSVLIHPCAMPHGGIGQAQAKAAHVHLHAVALQQAAVKFV</sequence>
<comment type="caution">
    <text evidence="1">The sequence shown here is derived from an EMBL/GenBank/DDBJ whole genome shotgun (WGS) entry which is preliminary data.</text>
</comment>
<dbReference type="Proteomes" id="UP000280395">
    <property type="component" value="Unassembled WGS sequence"/>
</dbReference>
<evidence type="ECO:0000313" key="1">
    <source>
        <dbReference type="EMBL" id="RMU63887.1"/>
    </source>
</evidence>
<accession>A0A3M5W364</accession>
<evidence type="ECO:0000313" key="2">
    <source>
        <dbReference type="Proteomes" id="UP000280395"/>
    </source>
</evidence>
<proteinExistence type="predicted"/>
<reference evidence="1 2" key="1">
    <citation type="submission" date="2018-08" db="EMBL/GenBank/DDBJ databases">
        <title>Recombination of ecologically and evolutionarily significant loci maintains genetic cohesion in the Pseudomonas syringae species complex.</title>
        <authorList>
            <person name="Dillon M."/>
            <person name="Thakur S."/>
            <person name="Almeida R.N.D."/>
            <person name="Weir B.S."/>
            <person name="Guttman D.S."/>
        </authorList>
    </citation>
    <scope>NUCLEOTIDE SEQUENCE [LARGE SCALE GENOMIC DNA]</scope>
    <source>
        <strain evidence="1 2">ICMP 14479</strain>
    </source>
</reference>
<organism evidence="1 2">
    <name type="scientific">Pseudomonas syringae pv. avii</name>
    <dbReference type="NCBI Taxonomy" id="663959"/>
    <lineage>
        <taxon>Bacteria</taxon>
        <taxon>Pseudomonadati</taxon>
        <taxon>Pseudomonadota</taxon>
        <taxon>Gammaproteobacteria</taxon>
        <taxon>Pseudomonadales</taxon>
        <taxon>Pseudomonadaceae</taxon>
        <taxon>Pseudomonas</taxon>
        <taxon>Pseudomonas syringae</taxon>
    </lineage>
</organism>
<dbReference type="AlphaFoldDB" id="A0A3M5W364"/>